<evidence type="ECO:0000256" key="2">
    <source>
        <dbReference type="ARBA" id="ARBA00006661"/>
    </source>
</evidence>
<feature type="compositionally biased region" description="Polar residues" evidence="8">
    <location>
        <begin position="493"/>
        <end position="506"/>
    </location>
</feature>
<feature type="region of interest" description="Disordered" evidence="8">
    <location>
        <begin position="447"/>
        <end position="523"/>
    </location>
</feature>
<dbReference type="GO" id="GO:0033557">
    <property type="term" value="C:Slx1-Slx4 complex"/>
    <property type="evidence" value="ECO:0007669"/>
    <property type="project" value="InterPro"/>
</dbReference>
<keyword evidence="9" id="KW-0378">Hydrolase</keyword>
<gene>
    <name evidence="9" type="primary">SLX4</name>
    <name evidence="9" type="ORF">TWF506_000562</name>
</gene>
<dbReference type="Pfam" id="PF09494">
    <property type="entry name" value="Slx4"/>
    <property type="match status" value="1"/>
</dbReference>
<comment type="similarity">
    <text evidence="2">Belongs to the SLX4 family.</text>
</comment>
<feature type="compositionally biased region" description="Polar residues" evidence="8">
    <location>
        <begin position="448"/>
        <end position="461"/>
    </location>
</feature>
<proteinExistence type="inferred from homology"/>
<evidence type="ECO:0000256" key="8">
    <source>
        <dbReference type="SAM" id="MobiDB-lite"/>
    </source>
</evidence>
<feature type="compositionally biased region" description="Polar residues" evidence="8">
    <location>
        <begin position="29"/>
        <end position="38"/>
    </location>
</feature>
<comment type="subcellular location">
    <subcellularLocation>
        <location evidence="1">Nucleus</location>
    </subcellularLocation>
</comment>
<dbReference type="AlphaFoldDB" id="A0AAN8NE67"/>
<dbReference type="Proteomes" id="UP001307849">
    <property type="component" value="Unassembled WGS sequence"/>
</dbReference>
<reference evidence="9 10" key="1">
    <citation type="submission" date="2019-10" db="EMBL/GenBank/DDBJ databases">
        <authorList>
            <person name="Palmer J.M."/>
        </authorList>
    </citation>
    <scope>NUCLEOTIDE SEQUENCE [LARGE SCALE GENOMIC DNA]</scope>
    <source>
        <strain evidence="9 10">TWF506</strain>
    </source>
</reference>
<accession>A0AAN8NE67</accession>
<feature type="compositionally biased region" description="Basic and acidic residues" evidence="8">
    <location>
        <begin position="462"/>
        <end position="475"/>
    </location>
</feature>
<keyword evidence="5" id="KW-0234">DNA repair</keyword>
<evidence type="ECO:0000313" key="10">
    <source>
        <dbReference type="Proteomes" id="UP001307849"/>
    </source>
</evidence>
<keyword evidence="6" id="KW-0539">Nucleus</keyword>
<evidence type="ECO:0000256" key="7">
    <source>
        <dbReference type="ARBA" id="ARBA00029496"/>
    </source>
</evidence>
<evidence type="ECO:0000256" key="3">
    <source>
        <dbReference type="ARBA" id="ARBA00022763"/>
    </source>
</evidence>
<dbReference type="InterPro" id="IPR018574">
    <property type="entry name" value="Structure-sp_endonuc_su_Slx4"/>
</dbReference>
<evidence type="ECO:0000256" key="1">
    <source>
        <dbReference type="ARBA" id="ARBA00004123"/>
    </source>
</evidence>
<name>A0AAN8NE67_9PEZI</name>
<protein>
    <recommendedName>
        <fullName evidence="7">Structure-specific endonuclease subunit SLX4</fullName>
    </recommendedName>
</protein>
<feature type="region of interest" description="Disordered" evidence="8">
    <location>
        <begin position="589"/>
        <end position="635"/>
    </location>
</feature>
<dbReference type="GO" id="GO:0006310">
    <property type="term" value="P:DNA recombination"/>
    <property type="evidence" value="ECO:0007669"/>
    <property type="project" value="UniProtKB-KW"/>
</dbReference>
<dbReference type="GO" id="GO:0004519">
    <property type="term" value="F:endonuclease activity"/>
    <property type="evidence" value="ECO:0007669"/>
    <property type="project" value="UniProtKB-KW"/>
</dbReference>
<keyword evidence="9" id="KW-0255">Endonuclease</keyword>
<keyword evidence="4" id="KW-0233">DNA recombination</keyword>
<evidence type="ECO:0000313" key="9">
    <source>
        <dbReference type="EMBL" id="KAK6520284.1"/>
    </source>
</evidence>
<organism evidence="9 10">
    <name type="scientific">Arthrobotrys conoides</name>
    <dbReference type="NCBI Taxonomy" id="74498"/>
    <lineage>
        <taxon>Eukaryota</taxon>
        <taxon>Fungi</taxon>
        <taxon>Dikarya</taxon>
        <taxon>Ascomycota</taxon>
        <taxon>Pezizomycotina</taxon>
        <taxon>Orbiliomycetes</taxon>
        <taxon>Orbiliales</taxon>
        <taxon>Orbiliaceae</taxon>
        <taxon>Arthrobotrys</taxon>
    </lineage>
</organism>
<dbReference type="EMBL" id="JAVHJM010000001">
    <property type="protein sequence ID" value="KAK6520284.1"/>
    <property type="molecule type" value="Genomic_DNA"/>
</dbReference>
<dbReference type="GO" id="GO:0006281">
    <property type="term" value="P:DNA repair"/>
    <property type="evidence" value="ECO:0007669"/>
    <property type="project" value="UniProtKB-KW"/>
</dbReference>
<keyword evidence="10" id="KW-1185">Reference proteome</keyword>
<feature type="region of interest" description="Disordered" evidence="8">
    <location>
        <begin position="262"/>
        <end position="304"/>
    </location>
</feature>
<dbReference type="GO" id="GO:0006260">
    <property type="term" value="P:DNA replication"/>
    <property type="evidence" value="ECO:0007669"/>
    <property type="project" value="InterPro"/>
</dbReference>
<comment type="caution">
    <text evidence="9">The sequence shown here is derived from an EMBL/GenBank/DDBJ whole genome shotgun (WGS) entry which is preliminary data.</text>
</comment>
<evidence type="ECO:0000256" key="4">
    <source>
        <dbReference type="ARBA" id="ARBA00023172"/>
    </source>
</evidence>
<keyword evidence="3" id="KW-0227">DNA damage</keyword>
<evidence type="ECO:0000256" key="5">
    <source>
        <dbReference type="ARBA" id="ARBA00023204"/>
    </source>
</evidence>
<feature type="region of interest" description="Disordered" evidence="8">
    <location>
        <begin position="26"/>
        <end position="53"/>
    </location>
</feature>
<sequence length="739" mass="81208">MATATATLPITPSRASRFTSVKDMLLGENLTTSPSPTKNIDPPSTKLKRPNKSAILSRKSTNSPSLLLKNGKIFGRATKPSTASIVSKPKIVDSFDIFAIPSSQPEEEEEEEAKEGLLETLPKETKELYIPAKRLWTPIKENTRPEVIDLCTPDDVAKAAARGSFVSLLSSYKHKDIPSNTGSLNSTSCNEPLKKGRCIGLINVPGRRNSLTPLAEEQPTEELVSKVTAKAVPKLKKPNAKKGAKTITGLAVAPYLSADPEPTAPPTLLEAYMGNPVEPKPKKPRKKRETSTTKTPKPKKTSKKLAAQLPLLSPKSVQKQMDTQTFVFGTSSQLLRTDPPEEGWALEIAGKKLNTIQTHAKIHAKAIWDLDSFSDIQKDVVEKPTVQSECAVDTSGWGISDLDITKAKSKTGMGMWSVASRGSSGELHSVEVLNLVDEDDLDDIFSQRLPSQQPKVVSSKVQNKDPKPPTKEAVKENTAPPMPKDLPAVYWTQLPTPDSTNPSSESLKSKPTKKDETAKSAVLSDRPNFEGFTMIQLQTQIKQYGYKPVKSRKTMIDILNRCWDSAEIMIANPPSPVVIKPKTAVKGKVKKRATADEEAEVVPKKRGRKTKPTTELEDEMEAPKPKRRKSSTVTPAKKLDTSTIFKNIAAAIKQQPTSPDLQNPSWWQRILMNEMIVLEEFSEWLLSSGLQAAGVDERIWVDCGVCDNSTDVDSKDKKLEVVKLWCESRSVAFVERGGQ</sequence>
<keyword evidence="9" id="KW-0540">Nuclease</keyword>
<evidence type="ECO:0000256" key="6">
    <source>
        <dbReference type="ARBA" id="ARBA00023242"/>
    </source>
</evidence>